<sequence>MRPRHVIKGHVAGQKDRLFPILLQNIMTGQQDNGQIDVMAGKLWLHAAALKLDAVRMNDRQTQIIP</sequence>
<dbReference type="EMBL" id="FOSN01000003">
    <property type="protein sequence ID" value="SFK17729.1"/>
    <property type="molecule type" value="Genomic_DNA"/>
</dbReference>
<evidence type="ECO:0000313" key="2">
    <source>
        <dbReference type="Proteomes" id="UP000198755"/>
    </source>
</evidence>
<gene>
    <name evidence="1" type="ORF">SAMN05444581_10355</name>
</gene>
<accession>A0A1I3XEE0</accession>
<reference evidence="1 2" key="1">
    <citation type="submission" date="2016-10" db="EMBL/GenBank/DDBJ databases">
        <authorList>
            <person name="de Groot N.N."/>
        </authorList>
    </citation>
    <scope>NUCLEOTIDE SEQUENCE [LARGE SCALE GENOMIC DNA]</scope>
    <source>
        <strain evidence="1 2">NE2</strain>
    </source>
</reference>
<name>A0A1I3XEE0_9HYPH</name>
<dbReference type="AlphaFoldDB" id="A0A1I3XEE0"/>
<protein>
    <submittedName>
        <fullName evidence="1">Uncharacterized protein</fullName>
    </submittedName>
</protein>
<evidence type="ECO:0000313" key="1">
    <source>
        <dbReference type="EMBL" id="SFK17729.1"/>
    </source>
</evidence>
<proteinExistence type="predicted"/>
<dbReference type="Proteomes" id="UP000198755">
    <property type="component" value="Unassembled WGS sequence"/>
</dbReference>
<organism evidence="1 2">
    <name type="scientific">Methylocapsa palsarum</name>
    <dbReference type="NCBI Taxonomy" id="1612308"/>
    <lineage>
        <taxon>Bacteria</taxon>
        <taxon>Pseudomonadati</taxon>
        <taxon>Pseudomonadota</taxon>
        <taxon>Alphaproteobacteria</taxon>
        <taxon>Hyphomicrobiales</taxon>
        <taxon>Beijerinckiaceae</taxon>
        <taxon>Methylocapsa</taxon>
    </lineage>
</organism>
<keyword evidence="2" id="KW-1185">Reference proteome</keyword>